<dbReference type="CDD" id="cd00167">
    <property type="entry name" value="SANT"/>
    <property type="match status" value="2"/>
</dbReference>
<reference evidence="12" key="3">
    <citation type="submission" date="2025-04" db="UniProtKB">
        <authorList>
            <consortium name="RefSeq"/>
        </authorList>
    </citation>
    <scope>IDENTIFICATION</scope>
    <source>
        <tissue evidence="12">Etiolated seedlings</tissue>
    </source>
</reference>
<dbReference type="eggNOG" id="KOG0048">
    <property type="taxonomic scope" value="Eukaryota"/>
</dbReference>
<keyword evidence="4" id="KW-0238">DNA-binding</keyword>
<dbReference type="RefSeq" id="XP_004494411.1">
    <property type="nucleotide sequence ID" value="XM_004494354.3"/>
</dbReference>
<dbReference type="AlphaFoldDB" id="A0A1S2XVQ2"/>
<comment type="subcellular location">
    <subcellularLocation>
        <location evidence="1">Nucleus</location>
    </subcellularLocation>
</comment>
<dbReference type="PANTHER" id="PTHR47999">
    <property type="entry name" value="TRANSCRIPTION FACTOR MYB8-RELATED-RELATED"/>
    <property type="match status" value="1"/>
</dbReference>
<keyword evidence="5" id="KW-0804">Transcription</keyword>
<feature type="domain" description="HTH myb-type" evidence="9">
    <location>
        <begin position="62"/>
        <end position="116"/>
    </location>
</feature>
<proteinExistence type="evidence at transcript level"/>
<evidence type="ECO:0000313" key="12">
    <source>
        <dbReference type="RefSeq" id="XP_004494411.1"/>
    </source>
</evidence>
<dbReference type="EMBL" id="OQ236567">
    <property type="protein sequence ID" value="WLD48115.1"/>
    <property type="molecule type" value="mRNA"/>
</dbReference>
<feature type="domain" description="HTH myb-type" evidence="9">
    <location>
        <begin position="9"/>
        <end position="61"/>
    </location>
</feature>
<evidence type="ECO:0000256" key="1">
    <source>
        <dbReference type="ARBA" id="ARBA00004123"/>
    </source>
</evidence>
<dbReference type="PaxDb" id="3827-XP_004494411.1"/>
<dbReference type="PANTHER" id="PTHR47999:SF91">
    <property type="entry name" value="TRANSCRIPTION FACTOR MYB111"/>
    <property type="match status" value="1"/>
</dbReference>
<name>A0A1S2XVQ2_CICAR</name>
<evidence type="ECO:0000313" key="11">
    <source>
        <dbReference type="Proteomes" id="UP000087171"/>
    </source>
</evidence>
<dbReference type="GO" id="GO:0006950">
    <property type="term" value="P:response to stress"/>
    <property type="evidence" value="ECO:0007669"/>
    <property type="project" value="UniProtKB-ARBA"/>
</dbReference>
<evidence type="ECO:0000256" key="4">
    <source>
        <dbReference type="ARBA" id="ARBA00023125"/>
    </source>
</evidence>
<dbReference type="InterPro" id="IPR015495">
    <property type="entry name" value="Myb_TF_plants"/>
</dbReference>
<dbReference type="Proteomes" id="UP000087171">
    <property type="component" value="Chromosome Ca3"/>
</dbReference>
<keyword evidence="2" id="KW-0677">Repeat</keyword>
<protein>
    <submittedName>
        <fullName evidence="10">R2R3MYB</fullName>
    </submittedName>
    <submittedName>
        <fullName evidence="12">Transcription factor MYB11-like</fullName>
    </submittedName>
</protein>
<organism evidence="11 12">
    <name type="scientific">Cicer arietinum</name>
    <name type="common">Chickpea</name>
    <name type="synonym">Garbanzo</name>
    <dbReference type="NCBI Taxonomy" id="3827"/>
    <lineage>
        <taxon>Eukaryota</taxon>
        <taxon>Viridiplantae</taxon>
        <taxon>Streptophyta</taxon>
        <taxon>Embryophyta</taxon>
        <taxon>Tracheophyta</taxon>
        <taxon>Spermatophyta</taxon>
        <taxon>Magnoliopsida</taxon>
        <taxon>eudicotyledons</taxon>
        <taxon>Gunneridae</taxon>
        <taxon>Pentapetalae</taxon>
        <taxon>rosids</taxon>
        <taxon>fabids</taxon>
        <taxon>Fabales</taxon>
        <taxon>Fabaceae</taxon>
        <taxon>Papilionoideae</taxon>
        <taxon>50 kb inversion clade</taxon>
        <taxon>NPAAA clade</taxon>
        <taxon>Hologalegina</taxon>
        <taxon>IRL clade</taxon>
        <taxon>Cicereae</taxon>
        <taxon>Cicer</taxon>
    </lineage>
</organism>
<evidence type="ECO:0000259" key="9">
    <source>
        <dbReference type="PROSITE" id="PS51294"/>
    </source>
</evidence>
<evidence type="ECO:0000259" key="8">
    <source>
        <dbReference type="PROSITE" id="PS50090"/>
    </source>
</evidence>
<evidence type="ECO:0000256" key="5">
    <source>
        <dbReference type="ARBA" id="ARBA00023163"/>
    </source>
</evidence>
<feature type="domain" description="Myb-like" evidence="8">
    <location>
        <begin position="62"/>
        <end position="112"/>
    </location>
</feature>
<dbReference type="InterPro" id="IPR017930">
    <property type="entry name" value="Myb_dom"/>
</dbReference>
<reference evidence="11" key="1">
    <citation type="journal article" date="2013" name="Nat. Biotechnol.">
        <title>Draft genome sequence of chickpea (Cicer arietinum) provides a resource for trait improvement.</title>
        <authorList>
            <person name="Varshney R.K."/>
            <person name="Song C."/>
            <person name="Saxena R.K."/>
            <person name="Azam S."/>
            <person name="Yu S."/>
            <person name="Sharpe A.G."/>
            <person name="Cannon S."/>
            <person name="Baek J."/>
            <person name="Rosen B.D."/>
            <person name="Tar'an B."/>
            <person name="Millan T."/>
            <person name="Zhang X."/>
            <person name="Ramsay L.D."/>
            <person name="Iwata A."/>
            <person name="Wang Y."/>
            <person name="Nelson W."/>
            <person name="Farmer A.D."/>
            <person name="Gaur P.M."/>
            <person name="Soderlund C."/>
            <person name="Penmetsa R.V."/>
            <person name="Xu C."/>
            <person name="Bharti A.K."/>
            <person name="He W."/>
            <person name="Winter P."/>
            <person name="Zhao S."/>
            <person name="Hane J.K."/>
            <person name="Carrasquilla-Garcia N."/>
            <person name="Condie J.A."/>
            <person name="Upadhyaya H.D."/>
            <person name="Luo M.C."/>
            <person name="Thudi M."/>
            <person name="Gowda C.L."/>
            <person name="Singh N.P."/>
            <person name="Lichtenzveig J."/>
            <person name="Gali K.K."/>
            <person name="Rubio J."/>
            <person name="Nadarajan N."/>
            <person name="Dolezel J."/>
            <person name="Bansal K.C."/>
            <person name="Xu X."/>
            <person name="Edwards D."/>
            <person name="Zhang G."/>
            <person name="Kahl G."/>
            <person name="Gil J."/>
            <person name="Singh K.B."/>
            <person name="Datta S.K."/>
            <person name="Jackson S.A."/>
            <person name="Wang J."/>
            <person name="Cook D.R."/>
        </authorList>
    </citation>
    <scope>NUCLEOTIDE SEQUENCE [LARGE SCALE GENOMIC DNA]</scope>
    <source>
        <strain evidence="11">cv. CDC Frontier</strain>
    </source>
</reference>
<dbReference type="GO" id="GO:0043565">
    <property type="term" value="F:sequence-specific DNA binding"/>
    <property type="evidence" value="ECO:0007669"/>
    <property type="project" value="UniProtKB-ARBA"/>
</dbReference>
<gene>
    <name evidence="12" type="primary">LOC101496845</name>
</gene>
<evidence type="ECO:0000313" key="10">
    <source>
        <dbReference type="EMBL" id="WLD48115.1"/>
    </source>
</evidence>
<dbReference type="GO" id="GO:0045893">
    <property type="term" value="P:positive regulation of DNA-templated transcription"/>
    <property type="evidence" value="ECO:0007669"/>
    <property type="project" value="UniProtKB-ARBA"/>
</dbReference>
<dbReference type="Pfam" id="PF00249">
    <property type="entry name" value="Myb_DNA-binding"/>
    <property type="match status" value="2"/>
</dbReference>
<dbReference type="SUPFAM" id="SSF46689">
    <property type="entry name" value="Homeodomain-like"/>
    <property type="match status" value="1"/>
</dbReference>
<reference evidence="10" key="2">
    <citation type="submission" date="2023-01" db="EMBL/GenBank/DDBJ databases">
        <authorList>
            <person name="Saxena S."/>
            <person name="Pal L."/>
            <person name="Chattopadhyay D."/>
            <person name="Pandey A."/>
        </authorList>
    </citation>
    <scope>NUCLEOTIDE SEQUENCE</scope>
</reference>
<evidence type="ECO:0000256" key="7">
    <source>
        <dbReference type="SAM" id="MobiDB-lite"/>
    </source>
</evidence>
<dbReference type="KEGG" id="cam:101496845"/>
<dbReference type="SMR" id="A0A1S2XVQ2"/>
<feature type="region of interest" description="Disordered" evidence="7">
    <location>
        <begin position="177"/>
        <end position="208"/>
    </location>
</feature>
<dbReference type="PROSITE" id="PS50090">
    <property type="entry name" value="MYB_LIKE"/>
    <property type="match status" value="2"/>
</dbReference>
<sequence length="363" mass="41780">MGRAPCCEKVGLKKGRWTAEEDEILTKYVKANGEGSWRSLPKNAGLLRCGKSCRLRWINYLRADLKRGNISAEEESIIVKLHASFGNRWSLIASHLPGRTDNEIKNYWNSHLSRKVYSFRGSSTTTNYNNTKEIPLQQGIVVDTPPKRKCGRTSRWAMKKNKRYTQNVFESPKLKRSEPSMVTFPPTPALESEKLGLENGPCSSSEDRNGPIGLHLPCFVGKNIETDRDRTLGPYPNVINDSDVLDFNDIMDTCKVEEKRENNDDMLVINERVGNTTKDQESNNNYNAMNNGFNGELNSSDDNWDWESVMPLLNQKEQSVSWEEQNENTLTWLWDDDELEKDFQRFREIDLHKQNAMVSWFLS</sequence>
<evidence type="ECO:0000256" key="6">
    <source>
        <dbReference type="ARBA" id="ARBA00023242"/>
    </source>
</evidence>
<dbReference type="OrthoDB" id="2143914at2759"/>
<dbReference type="GO" id="GO:0046148">
    <property type="term" value="P:pigment biosynthetic process"/>
    <property type="evidence" value="ECO:0007669"/>
    <property type="project" value="UniProtKB-ARBA"/>
</dbReference>
<feature type="domain" description="Myb-like" evidence="8">
    <location>
        <begin position="9"/>
        <end position="61"/>
    </location>
</feature>
<dbReference type="FunFam" id="1.10.10.60:FF:000121">
    <property type="entry name" value="Myb transcription factor"/>
    <property type="match status" value="1"/>
</dbReference>
<dbReference type="Gene3D" id="1.10.10.60">
    <property type="entry name" value="Homeodomain-like"/>
    <property type="match status" value="2"/>
</dbReference>
<accession>A0A1S2XVQ2</accession>
<evidence type="ECO:0000256" key="2">
    <source>
        <dbReference type="ARBA" id="ARBA00022737"/>
    </source>
</evidence>
<keyword evidence="3" id="KW-0805">Transcription regulation</keyword>
<evidence type="ECO:0000256" key="3">
    <source>
        <dbReference type="ARBA" id="ARBA00023015"/>
    </source>
</evidence>
<dbReference type="SMART" id="SM00717">
    <property type="entry name" value="SANT"/>
    <property type="match status" value="2"/>
</dbReference>
<dbReference type="FunFam" id="1.10.10.60:FF:000231">
    <property type="entry name" value="Myb transcription factor"/>
    <property type="match status" value="1"/>
</dbReference>
<keyword evidence="11" id="KW-1185">Reference proteome</keyword>
<dbReference type="InterPro" id="IPR001005">
    <property type="entry name" value="SANT/Myb"/>
</dbReference>
<keyword evidence="6" id="KW-0539">Nucleus</keyword>
<dbReference type="InterPro" id="IPR009057">
    <property type="entry name" value="Homeodomain-like_sf"/>
</dbReference>
<dbReference type="GO" id="GO:0005634">
    <property type="term" value="C:nucleus"/>
    <property type="evidence" value="ECO:0007669"/>
    <property type="project" value="UniProtKB-SubCell"/>
</dbReference>
<dbReference type="PROSITE" id="PS51294">
    <property type="entry name" value="HTH_MYB"/>
    <property type="match status" value="2"/>
</dbReference>
<dbReference type="GeneID" id="101496845"/>